<evidence type="ECO:0008006" key="4">
    <source>
        <dbReference type="Google" id="ProtNLM"/>
    </source>
</evidence>
<comment type="caution">
    <text evidence="2">The sequence shown here is derived from an EMBL/GenBank/DDBJ whole genome shotgun (WGS) entry which is preliminary data.</text>
</comment>
<evidence type="ECO:0000256" key="1">
    <source>
        <dbReference type="SAM" id="MobiDB-lite"/>
    </source>
</evidence>
<evidence type="ECO:0000313" key="3">
    <source>
        <dbReference type="Proteomes" id="UP000689967"/>
    </source>
</evidence>
<accession>A0ABS6HA34</accession>
<dbReference type="RefSeq" id="WP_216877581.1">
    <property type="nucleotide sequence ID" value="NZ_JAERQM010000005.1"/>
</dbReference>
<evidence type="ECO:0000313" key="2">
    <source>
        <dbReference type="EMBL" id="MBU8545572.1"/>
    </source>
</evidence>
<feature type="compositionally biased region" description="Low complexity" evidence="1">
    <location>
        <begin position="492"/>
        <end position="506"/>
    </location>
</feature>
<proteinExistence type="predicted"/>
<keyword evidence="3" id="KW-1185">Reference proteome</keyword>
<dbReference type="Proteomes" id="UP000689967">
    <property type="component" value="Unassembled WGS sequence"/>
</dbReference>
<name>A0ABS6HA34_9PROT</name>
<reference evidence="2 3" key="1">
    <citation type="submission" date="2021-01" db="EMBL/GenBank/DDBJ databases">
        <title>Roseomonas sp. nov, a bacterium isolated from an oil production mixture in Yumen Oilfield.</title>
        <authorList>
            <person name="Wu D."/>
        </authorList>
    </citation>
    <scope>NUCLEOTIDE SEQUENCE [LARGE SCALE GENOMIC DNA]</scope>
    <source>
        <strain evidence="2 3">ROY-5-3</strain>
    </source>
</reference>
<dbReference type="EMBL" id="JAERQM010000005">
    <property type="protein sequence ID" value="MBU8545572.1"/>
    <property type="molecule type" value="Genomic_DNA"/>
</dbReference>
<sequence length="565" mass="59622">MRRRLATFVFSTAVTGAIALLGVGALAQAEAERQLDAALERLRGSFGADAQLAVGMRQVDPVTGRARLGDLTITSARERLSVTELLVQDVTERRLGRAEARSVVLLTNIGTEDDRFELARLVLGGMALPAPGEPFALETFELGTMELESLRGTGKNGNLSVGRASAEGYGPGVLGAATLEGVDFRDDGKGGTSFRLGRVAVQSMVLPPLDGSMPDPRQFSVQNLTLEGATLRDPEKQVDLAIGRFAVRDWVPGRTTDVALEGVRLAAPFGQLGAGDLRIGRIAAQGIDIATTIAAVMDDKQVPDPVVGTPQSIVLEGMAAEAGGQQVFSLGRMLVEASMDQSGLASTGMALQGLRVSLPPGAAPWLDQAGYRDLGGGLELRGTVRRADGAMDIDPFRIAWDQAVTLTLRADLIGMPLPTPGEARDNDAYMARLMQARLRSLSLSLRDQGLLGRAIAQQARQQRMPEERLREQMAQAALAMPVPGAPPPGRPAPARKGAPAAAPAAPAADPFLPVRQAIASFIRQPRELEFSLRPAEPISFGELEGLTAAGPAETARRLGLTAVAR</sequence>
<protein>
    <recommendedName>
        <fullName evidence="4">AsmA-like C-terminal domain-containing protein</fullName>
    </recommendedName>
</protein>
<organism evidence="2 3">
    <name type="scientific">Falsiroseomonas oleicola</name>
    <dbReference type="NCBI Taxonomy" id="2801474"/>
    <lineage>
        <taxon>Bacteria</taxon>
        <taxon>Pseudomonadati</taxon>
        <taxon>Pseudomonadota</taxon>
        <taxon>Alphaproteobacteria</taxon>
        <taxon>Acetobacterales</taxon>
        <taxon>Roseomonadaceae</taxon>
        <taxon>Falsiroseomonas</taxon>
    </lineage>
</organism>
<feature type="region of interest" description="Disordered" evidence="1">
    <location>
        <begin position="480"/>
        <end position="506"/>
    </location>
</feature>
<gene>
    <name evidence="2" type="ORF">JJQ90_17740</name>
</gene>